<dbReference type="GO" id="GO:0004222">
    <property type="term" value="F:metalloendopeptidase activity"/>
    <property type="evidence" value="ECO:0007669"/>
    <property type="project" value="InterPro"/>
</dbReference>
<proteinExistence type="predicted"/>
<gene>
    <name evidence="2" type="ORF">B0I35DRAFT_330362</name>
</gene>
<dbReference type="Gene3D" id="3.40.390.10">
    <property type="entry name" value="Collagenase (Catalytic Domain)"/>
    <property type="match status" value="1"/>
</dbReference>
<keyword evidence="3" id="KW-1185">Reference proteome</keyword>
<dbReference type="Pfam" id="PF01400">
    <property type="entry name" value="Astacin"/>
    <property type="match status" value="1"/>
</dbReference>
<dbReference type="EMBL" id="JAGPNK010000022">
    <property type="protein sequence ID" value="KAH7304522.1"/>
    <property type="molecule type" value="Genomic_DNA"/>
</dbReference>
<accession>A0A8K0WJW7</accession>
<evidence type="ECO:0000259" key="1">
    <source>
        <dbReference type="SMART" id="SM00235"/>
    </source>
</evidence>
<sequence length="264" mass="30290">NERNLWEGTPQFLVYFFMGGDAVQKRKVVETIDEWTWYANVVFLETDSPEKSTVRIRFDENDGNWSYVGRNCVAIAKTDATMNLGSVDGLSPSTSGFERGVILHEFGHTLGLLHEHQSPAHGGTAVQNVSQALQFYKTDQNWSEEQIYQQVINVYNSYDVSNYLQVDINSIMHYPQPKELTGLDYDIPYNERLTDLDKAYMILQYPRKTMHPKAEAEGWSIERALKVIEAPEDVAADIVKYADLNRDHYGEISPVNMRAVLKKW</sequence>
<evidence type="ECO:0000313" key="3">
    <source>
        <dbReference type="Proteomes" id="UP000813444"/>
    </source>
</evidence>
<dbReference type="SMART" id="SM00235">
    <property type="entry name" value="ZnMc"/>
    <property type="match status" value="1"/>
</dbReference>
<dbReference type="SUPFAM" id="SSF55486">
    <property type="entry name" value="Metalloproteases ('zincins'), catalytic domain"/>
    <property type="match status" value="1"/>
</dbReference>
<dbReference type="Proteomes" id="UP000813444">
    <property type="component" value="Unassembled WGS sequence"/>
</dbReference>
<dbReference type="InterPro" id="IPR024079">
    <property type="entry name" value="MetalloPept_cat_dom_sf"/>
</dbReference>
<comment type="caution">
    <text evidence="2">The sequence shown here is derived from an EMBL/GenBank/DDBJ whole genome shotgun (WGS) entry which is preliminary data.</text>
</comment>
<feature type="non-terminal residue" evidence="2">
    <location>
        <position position="264"/>
    </location>
</feature>
<evidence type="ECO:0000313" key="2">
    <source>
        <dbReference type="EMBL" id="KAH7304522.1"/>
    </source>
</evidence>
<dbReference type="AlphaFoldDB" id="A0A8K0WJW7"/>
<feature type="non-terminal residue" evidence="2">
    <location>
        <position position="1"/>
    </location>
</feature>
<dbReference type="OrthoDB" id="291007at2759"/>
<reference evidence="2" key="1">
    <citation type="journal article" date="2021" name="Nat. Commun.">
        <title>Genetic determinants of endophytism in the Arabidopsis root mycobiome.</title>
        <authorList>
            <person name="Mesny F."/>
            <person name="Miyauchi S."/>
            <person name="Thiergart T."/>
            <person name="Pickel B."/>
            <person name="Atanasova L."/>
            <person name="Karlsson M."/>
            <person name="Huettel B."/>
            <person name="Barry K.W."/>
            <person name="Haridas S."/>
            <person name="Chen C."/>
            <person name="Bauer D."/>
            <person name="Andreopoulos W."/>
            <person name="Pangilinan J."/>
            <person name="LaButti K."/>
            <person name="Riley R."/>
            <person name="Lipzen A."/>
            <person name="Clum A."/>
            <person name="Drula E."/>
            <person name="Henrissat B."/>
            <person name="Kohler A."/>
            <person name="Grigoriev I.V."/>
            <person name="Martin F.M."/>
            <person name="Hacquard S."/>
        </authorList>
    </citation>
    <scope>NUCLEOTIDE SEQUENCE</scope>
    <source>
        <strain evidence="2">MPI-CAGE-CH-0235</strain>
    </source>
</reference>
<protein>
    <recommendedName>
        <fullName evidence="1">Peptidase metallopeptidase domain-containing protein</fullName>
    </recommendedName>
</protein>
<organism evidence="2 3">
    <name type="scientific">Stachybotrys elegans</name>
    <dbReference type="NCBI Taxonomy" id="80388"/>
    <lineage>
        <taxon>Eukaryota</taxon>
        <taxon>Fungi</taxon>
        <taxon>Dikarya</taxon>
        <taxon>Ascomycota</taxon>
        <taxon>Pezizomycotina</taxon>
        <taxon>Sordariomycetes</taxon>
        <taxon>Hypocreomycetidae</taxon>
        <taxon>Hypocreales</taxon>
        <taxon>Stachybotryaceae</taxon>
        <taxon>Stachybotrys</taxon>
    </lineage>
</organism>
<name>A0A8K0WJW7_9HYPO</name>
<dbReference type="GO" id="GO:0008270">
    <property type="term" value="F:zinc ion binding"/>
    <property type="evidence" value="ECO:0007669"/>
    <property type="project" value="InterPro"/>
</dbReference>
<feature type="domain" description="Peptidase metallopeptidase" evidence="1">
    <location>
        <begin position="2"/>
        <end position="150"/>
    </location>
</feature>
<dbReference type="InterPro" id="IPR001506">
    <property type="entry name" value="Peptidase_M12A"/>
</dbReference>
<dbReference type="GO" id="GO:0006508">
    <property type="term" value="P:proteolysis"/>
    <property type="evidence" value="ECO:0007669"/>
    <property type="project" value="InterPro"/>
</dbReference>
<dbReference type="InterPro" id="IPR006026">
    <property type="entry name" value="Peptidase_Metallo"/>
</dbReference>